<keyword evidence="2" id="KW-1185">Reference proteome</keyword>
<gene>
    <name evidence="1" type="ORF">LARSCL_LOCUS17901</name>
</gene>
<accession>A0AAV2B9L3</accession>
<protein>
    <submittedName>
        <fullName evidence="1">Uncharacterized protein</fullName>
    </submittedName>
</protein>
<evidence type="ECO:0000313" key="1">
    <source>
        <dbReference type="EMBL" id="CAL1292888.1"/>
    </source>
</evidence>
<name>A0AAV2B9L3_9ARAC</name>
<proteinExistence type="predicted"/>
<dbReference type="AlphaFoldDB" id="A0AAV2B9L3"/>
<dbReference type="Proteomes" id="UP001497382">
    <property type="component" value="Unassembled WGS sequence"/>
</dbReference>
<sequence>MRIRTLMGFLEIAFSFSRKSNRPNKAKFHHQVTHV</sequence>
<comment type="caution">
    <text evidence="1">The sequence shown here is derived from an EMBL/GenBank/DDBJ whole genome shotgun (WGS) entry which is preliminary data.</text>
</comment>
<reference evidence="1 2" key="1">
    <citation type="submission" date="2024-04" db="EMBL/GenBank/DDBJ databases">
        <authorList>
            <person name="Rising A."/>
            <person name="Reimegard J."/>
            <person name="Sonavane S."/>
            <person name="Akerstrom W."/>
            <person name="Nylinder S."/>
            <person name="Hedman E."/>
            <person name="Kallberg Y."/>
        </authorList>
    </citation>
    <scope>NUCLEOTIDE SEQUENCE [LARGE SCALE GENOMIC DNA]</scope>
</reference>
<organism evidence="1 2">
    <name type="scientific">Larinioides sclopetarius</name>
    <dbReference type="NCBI Taxonomy" id="280406"/>
    <lineage>
        <taxon>Eukaryota</taxon>
        <taxon>Metazoa</taxon>
        <taxon>Ecdysozoa</taxon>
        <taxon>Arthropoda</taxon>
        <taxon>Chelicerata</taxon>
        <taxon>Arachnida</taxon>
        <taxon>Araneae</taxon>
        <taxon>Araneomorphae</taxon>
        <taxon>Entelegynae</taxon>
        <taxon>Araneoidea</taxon>
        <taxon>Araneidae</taxon>
        <taxon>Larinioides</taxon>
    </lineage>
</organism>
<evidence type="ECO:0000313" key="2">
    <source>
        <dbReference type="Proteomes" id="UP001497382"/>
    </source>
</evidence>
<dbReference type="EMBL" id="CAXIEN010000315">
    <property type="protein sequence ID" value="CAL1292888.1"/>
    <property type="molecule type" value="Genomic_DNA"/>
</dbReference>